<sequence length="70" mass="8019">MHAIPYTRIQGNSSIIILNLTLLPLHISLPVKKQQGLRTTWREPKSIPTKQEHPQRIAFLIDRLALGQNN</sequence>
<accession>A0A9W5U132</accession>
<protein>
    <submittedName>
        <fullName evidence="1">Uncharacterized protein</fullName>
    </submittedName>
</protein>
<dbReference type="AlphaFoldDB" id="A0A9W5U132"/>
<proteinExistence type="predicted"/>
<dbReference type="EMBL" id="BMJD01000048">
    <property type="protein sequence ID" value="GGB57992.1"/>
    <property type="molecule type" value="Genomic_DNA"/>
</dbReference>
<gene>
    <name evidence="1" type="ORF">GCM10011409_39360</name>
</gene>
<name>A0A9W5U132_9BACI</name>
<comment type="caution">
    <text evidence="1">The sequence shown here is derived from an EMBL/GenBank/DDBJ whole genome shotgun (WGS) entry which is preliminary data.</text>
</comment>
<evidence type="ECO:0000313" key="2">
    <source>
        <dbReference type="Proteomes" id="UP000621492"/>
    </source>
</evidence>
<reference evidence="1" key="1">
    <citation type="journal article" date="2014" name="Int. J. Syst. Evol. Microbiol.">
        <title>Complete genome sequence of Corynebacterium casei LMG S-19264T (=DSM 44701T), isolated from a smear-ripened cheese.</title>
        <authorList>
            <consortium name="US DOE Joint Genome Institute (JGI-PGF)"/>
            <person name="Walter F."/>
            <person name="Albersmeier A."/>
            <person name="Kalinowski J."/>
            <person name="Ruckert C."/>
        </authorList>
    </citation>
    <scope>NUCLEOTIDE SEQUENCE</scope>
    <source>
        <strain evidence="1">CGMCC 1.15454</strain>
    </source>
</reference>
<reference evidence="1" key="2">
    <citation type="submission" date="2020-09" db="EMBL/GenBank/DDBJ databases">
        <authorList>
            <person name="Sun Q."/>
            <person name="Zhou Y."/>
        </authorList>
    </citation>
    <scope>NUCLEOTIDE SEQUENCE</scope>
    <source>
        <strain evidence="1">CGMCC 1.15454</strain>
    </source>
</reference>
<dbReference type="Proteomes" id="UP000621492">
    <property type="component" value="Unassembled WGS sequence"/>
</dbReference>
<keyword evidence="2" id="KW-1185">Reference proteome</keyword>
<organism evidence="1 2">
    <name type="scientific">Lentibacillus populi</name>
    <dbReference type="NCBI Taxonomy" id="1827502"/>
    <lineage>
        <taxon>Bacteria</taxon>
        <taxon>Bacillati</taxon>
        <taxon>Bacillota</taxon>
        <taxon>Bacilli</taxon>
        <taxon>Bacillales</taxon>
        <taxon>Bacillaceae</taxon>
        <taxon>Lentibacillus</taxon>
    </lineage>
</organism>
<evidence type="ECO:0000313" key="1">
    <source>
        <dbReference type="EMBL" id="GGB57992.1"/>
    </source>
</evidence>